<dbReference type="EMBL" id="BAAAQT010000008">
    <property type="protein sequence ID" value="GAA2176257.1"/>
    <property type="molecule type" value="Genomic_DNA"/>
</dbReference>
<reference evidence="2" key="1">
    <citation type="journal article" date="2019" name="Int. J. Syst. Evol. Microbiol.">
        <title>The Global Catalogue of Microorganisms (GCM) 10K type strain sequencing project: providing services to taxonomists for standard genome sequencing and annotation.</title>
        <authorList>
            <consortium name="The Broad Institute Genomics Platform"/>
            <consortium name="The Broad Institute Genome Sequencing Center for Infectious Disease"/>
            <person name="Wu L."/>
            <person name="Ma J."/>
        </authorList>
    </citation>
    <scope>NUCLEOTIDE SEQUENCE [LARGE SCALE GENOMIC DNA]</scope>
    <source>
        <strain evidence="2">JCM 16026</strain>
    </source>
</reference>
<accession>A0ABP5MNR4</accession>
<organism evidence="1 2">
    <name type="scientific">Agrococcus versicolor</name>
    <dbReference type="NCBI Taxonomy" id="501482"/>
    <lineage>
        <taxon>Bacteria</taxon>
        <taxon>Bacillati</taxon>
        <taxon>Actinomycetota</taxon>
        <taxon>Actinomycetes</taxon>
        <taxon>Micrococcales</taxon>
        <taxon>Microbacteriaceae</taxon>
        <taxon>Agrococcus</taxon>
    </lineage>
</organism>
<sequence>MGTRYHYNVARQELQRPRVGPSRWVTVETSLNRVQAFNPSSSQLSCG</sequence>
<proteinExistence type="predicted"/>
<dbReference type="Proteomes" id="UP001501599">
    <property type="component" value="Unassembled WGS sequence"/>
</dbReference>
<evidence type="ECO:0000313" key="2">
    <source>
        <dbReference type="Proteomes" id="UP001501599"/>
    </source>
</evidence>
<protein>
    <submittedName>
        <fullName evidence="1">Uncharacterized protein</fullName>
    </submittedName>
</protein>
<evidence type="ECO:0000313" key="1">
    <source>
        <dbReference type="EMBL" id="GAA2176257.1"/>
    </source>
</evidence>
<comment type="caution">
    <text evidence="1">The sequence shown here is derived from an EMBL/GenBank/DDBJ whole genome shotgun (WGS) entry which is preliminary data.</text>
</comment>
<name>A0ABP5MNR4_9MICO</name>
<gene>
    <name evidence="1" type="ORF">GCM10009846_29340</name>
</gene>
<keyword evidence="2" id="KW-1185">Reference proteome</keyword>